<dbReference type="GO" id="GO:0016614">
    <property type="term" value="F:oxidoreductase activity, acting on CH-OH group of donors"/>
    <property type="evidence" value="ECO:0007669"/>
    <property type="project" value="InterPro"/>
</dbReference>
<evidence type="ECO:0000256" key="3">
    <source>
        <dbReference type="SAM" id="MobiDB-lite"/>
    </source>
</evidence>
<dbReference type="InterPro" id="IPR007867">
    <property type="entry name" value="GMC_OxRtase_C"/>
</dbReference>
<dbReference type="InterPro" id="IPR012132">
    <property type="entry name" value="GMC_OxRdtase"/>
</dbReference>
<proteinExistence type="inferred from homology"/>
<dbReference type="Gene3D" id="3.50.50.60">
    <property type="entry name" value="FAD/NAD(P)-binding domain"/>
    <property type="match status" value="1"/>
</dbReference>
<keyword evidence="2" id="KW-0274">FAD</keyword>
<feature type="region of interest" description="Disordered" evidence="3">
    <location>
        <begin position="347"/>
        <end position="386"/>
    </location>
</feature>
<evidence type="ECO:0000313" key="5">
    <source>
        <dbReference type="EMBL" id="PSN74210.1"/>
    </source>
</evidence>
<reference evidence="5 6" key="1">
    <citation type="journal article" date="2018" name="Front. Microbiol.">
        <title>Genome-Wide Analysis of Corynespora cassiicola Leaf Fall Disease Putative Effectors.</title>
        <authorList>
            <person name="Lopez D."/>
            <person name="Ribeiro S."/>
            <person name="Label P."/>
            <person name="Fumanal B."/>
            <person name="Venisse J.S."/>
            <person name="Kohler A."/>
            <person name="de Oliveira R.R."/>
            <person name="Labutti K."/>
            <person name="Lipzen A."/>
            <person name="Lail K."/>
            <person name="Bauer D."/>
            <person name="Ohm R.A."/>
            <person name="Barry K.W."/>
            <person name="Spatafora J."/>
            <person name="Grigoriev I.V."/>
            <person name="Martin F.M."/>
            <person name="Pujade-Renaud V."/>
        </authorList>
    </citation>
    <scope>NUCLEOTIDE SEQUENCE [LARGE SCALE GENOMIC DNA]</scope>
    <source>
        <strain evidence="5 6">Philippines</strain>
    </source>
</reference>
<dbReference type="OrthoDB" id="269227at2759"/>
<dbReference type="GO" id="GO:0050660">
    <property type="term" value="F:flavin adenine dinucleotide binding"/>
    <property type="evidence" value="ECO:0007669"/>
    <property type="project" value="InterPro"/>
</dbReference>
<sequence>MSFDEAFDYVIVGGGTAGVVIASRLSQHLPGSKIALLEAGPDAVNNPNVTNPQQLFSLAAEGLMVDYSTAPQPHLNGRVIPNVAGRMLSGSSGGNVGCWMRAASTDYDLIAKKVGNDRFSFEKLLPYLNKTENYWDKDADAAYHGFGGPLNTVGGRTYPLRQIVQESAEEIGHRKNDDFYKGDPTGITPFVQCFKATSESSSERQHSAYVYDLKEVDVRCDSPVSRILFDSNKRAVGVELLSGKKIHAAKEVIVSCGTQKTPQLLMLSGVGPSGELSKHNIPLVLDAPAVGQNLIDHQSLSIVFKLKDPTKGYALPFENTAKPEYGQGLPAEFVIWSHIPSSDLSPVLAKDGISPNQAEGEGEGGPDSHQQSQQPQPQPQQQQQPHAHLLPNRCHFMTVPVYLPLLTRPDLYPSVAPHAGTHITIFAVNLLPLSRGTVTLASASPSDHPVVDPNFLAAETDRFSFRRAVRDMLRLADAGPLARVLDGEAPPESCAALGAASADADIDERIAGYAATISHPMGTCALGEVLDAEFGVRGVTGLRVCDASVFPEPIGAMPSQTVYAMGELCADLVAGRA</sequence>
<dbReference type="PANTHER" id="PTHR11552">
    <property type="entry name" value="GLUCOSE-METHANOL-CHOLINE GMC OXIDOREDUCTASE"/>
    <property type="match status" value="1"/>
</dbReference>
<evidence type="ECO:0000259" key="4">
    <source>
        <dbReference type="PROSITE" id="PS00624"/>
    </source>
</evidence>
<dbReference type="Pfam" id="PF05199">
    <property type="entry name" value="GMC_oxred_C"/>
    <property type="match status" value="1"/>
</dbReference>
<comment type="similarity">
    <text evidence="1">Belongs to the GMC oxidoreductase family.</text>
</comment>
<dbReference type="Proteomes" id="UP000240883">
    <property type="component" value="Unassembled WGS sequence"/>
</dbReference>
<keyword evidence="6" id="KW-1185">Reference proteome</keyword>
<dbReference type="InterPro" id="IPR036188">
    <property type="entry name" value="FAD/NAD-bd_sf"/>
</dbReference>
<dbReference type="AlphaFoldDB" id="A0A2T2P985"/>
<feature type="binding site" evidence="2">
    <location>
        <position position="224"/>
    </location>
    <ligand>
        <name>FAD</name>
        <dbReference type="ChEBI" id="CHEBI:57692"/>
    </ligand>
</feature>
<dbReference type="PROSITE" id="PS00624">
    <property type="entry name" value="GMC_OXRED_2"/>
    <property type="match status" value="1"/>
</dbReference>
<dbReference type="SUPFAM" id="SSF51905">
    <property type="entry name" value="FAD/NAD(P)-binding domain"/>
    <property type="match status" value="1"/>
</dbReference>
<dbReference type="SUPFAM" id="SSF54373">
    <property type="entry name" value="FAD-linked reductases, C-terminal domain"/>
    <property type="match status" value="1"/>
</dbReference>
<dbReference type="Pfam" id="PF00732">
    <property type="entry name" value="GMC_oxred_N"/>
    <property type="match status" value="1"/>
</dbReference>
<evidence type="ECO:0000256" key="2">
    <source>
        <dbReference type="PIRSR" id="PIRSR000137-2"/>
    </source>
</evidence>
<feature type="compositionally biased region" description="Low complexity" evidence="3">
    <location>
        <begin position="370"/>
        <end position="385"/>
    </location>
</feature>
<feature type="domain" description="Glucose-methanol-choline oxidoreductase N-terminal" evidence="4">
    <location>
        <begin position="257"/>
        <end position="271"/>
    </location>
</feature>
<dbReference type="PANTHER" id="PTHR11552:SF123">
    <property type="entry name" value="GMC OXIDOREDUCTASE (AFU_ORTHOLOGUE AFUA_2G01770)-RELATED"/>
    <property type="match status" value="1"/>
</dbReference>
<accession>A0A2T2P985</accession>
<dbReference type="EMBL" id="KZ678128">
    <property type="protein sequence ID" value="PSN74210.1"/>
    <property type="molecule type" value="Genomic_DNA"/>
</dbReference>
<dbReference type="PIRSF" id="PIRSF000137">
    <property type="entry name" value="Alcohol_oxidase"/>
    <property type="match status" value="1"/>
</dbReference>
<dbReference type="Gene3D" id="3.30.560.10">
    <property type="entry name" value="Glucose Oxidase, domain 3"/>
    <property type="match status" value="1"/>
</dbReference>
<protein>
    <submittedName>
        <fullName evidence="5">Mitochondrial putative choline dehydrogenase</fullName>
    </submittedName>
</protein>
<name>A0A2T2P985_CORCC</name>
<organism evidence="5 6">
    <name type="scientific">Corynespora cassiicola Philippines</name>
    <dbReference type="NCBI Taxonomy" id="1448308"/>
    <lineage>
        <taxon>Eukaryota</taxon>
        <taxon>Fungi</taxon>
        <taxon>Dikarya</taxon>
        <taxon>Ascomycota</taxon>
        <taxon>Pezizomycotina</taxon>
        <taxon>Dothideomycetes</taxon>
        <taxon>Pleosporomycetidae</taxon>
        <taxon>Pleosporales</taxon>
        <taxon>Corynesporascaceae</taxon>
        <taxon>Corynespora</taxon>
    </lineage>
</organism>
<dbReference type="InterPro" id="IPR000172">
    <property type="entry name" value="GMC_OxRdtase_N"/>
</dbReference>
<gene>
    <name evidence="5" type="ORF">BS50DRAFT_615150</name>
</gene>
<evidence type="ECO:0000256" key="1">
    <source>
        <dbReference type="ARBA" id="ARBA00010790"/>
    </source>
</evidence>
<comment type="cofactor">
    <cofactor evidence="2">
        <name>FAD</name>
        <dbReference type="ChEBI" id="CHEBI:57692"/>
    </cofactor>
</comment>
<evidence type="ECO:0000313" key="6">
    <source>
        <dbReference type="Proteomes" id="UP000240883"/>
    </source>
</evidence>
<keyword evidence="2" id="KW-0285">Flavoprotein</keyword>